<dbReference type="GO" id="GO:0003871">
    <property type="term" value="F:5-methyltetrahydropteroyltriglutamate-homocysteine S-methyltransferase activity"/>
    <property type="evidence" value="ECO:0007669"/>
    <property type="project" value="UniProtKB-EC"/>
</dbReference>
<dbReference type="InterPro" id="IPR013215">
    <property type="entry name" value="Cbl-indep_Met_Synth_N"/>
</dbReference>
<dbReference type="Proteomes" id="UP000887572">
    <property type="component" value="Unplaced"/>
</dbReference>
<evidence type="ECO:0000256" key="9">
    <source>
        <dbReference type="ARBA" id="ARBA00022723"/>
    </source>
</evidence>
<keyword evidence="14" id="KW-1185">Reference proteome</keyword>
<evidence type="ECO:0000259" key="13">
    <source>
        <dbReference type="Pfam" id="PF08267"/>
    </source>
</evidence>
<evidence type="ECO:0000256" key="3">
    <source>
        <dbReference type="ARBA" id="ARBA00004681"/>
    </source>
</evidence>
<feature type="domain" description="Cobalamin-independent methionine synthase MetE N-terminal" evidence="13">
    <location>
        <begin position="11"/>
        <end position="350"/>
    </location>
</feature>
<keyword evidence="9" id="KW-0479">Metal-binding</keyword>
<evidence type="ECO:0000259" key="12">
    <source>
        <dbReference type="Pfam" id="PF01717"/>
    </source>
</evidence>
<feature type="domain" description="Cobalamin-independent methionine synthase MetE C-terminal/archaeal" evidence="12">
    <location>
        <begin position="488"/>
        <end position="809"/>
    </location>
</feature>
<comment type="similarity">
    <text evidence="4">Belongs to the vitamin-B12 independent methionine synthase family.</text>
</comment>
<keyword evidence="6" id="KW-0489">Methyltransferase</keyword>
<sequence>MCSNPNAKVLSSICGFSRMGPNRELKTRVESFWKEQAKLRFDGSSNAELTNSIDKFEKDIEQLQILRWQQLKATGVDLIPSGDFSLYDHVLDCACLFNAVPPRYKTAAELNGVPSHLRLYFAMARGLQEKGADVPALPMKKWFDTNYHFIVPELSTDQKFSVGFNKPLKDFLLAKSALNLLTKPVLLGPVTFLHLSRVGERKELATEEQQKLANLKLLSSLLPHYVQVIQSLVDAGAKWIQIDEPIFSLTFADNEAPTYYEAFRKMAQTLQQVTAKKAHLVFTTYFNSIAKNVQIVKDLPEGTGIHIDLVRAPEQLEPVLSALPPNCFVSLGLVDGRNVWLSPLRQCHAEALRVVQRLAPGRVLVSTSCSLLHVPYSTKTEKRNAEVPKTVVTGMDSSKILHWLSFGIEKCEQVVTIAKLLNGVDCAKALEENDALLKDHSVSTLIHNAPVKKRVIGIEASGIASYFRQTGYDQRIVQQKTCLKLPPLPTTTIGSFPQSATVRAMRAKFKTHKMTDADYWAFINAETERCIRLQENIGLDVLVHGEFERNDMVEYFAEHLHGFCVTSNGWVQSYGSRCVKPPVLYGDVQRAGPMTVAMTKFAQSLTKKPVKGMLTGPMTILKWSFVRNDQPQKDTVFQVALALRDEVAELEKEGINCIQMDEPAFREGLPLDPAHHFDYLTITVQAFKISTGCVADSTQIYSHMCYSDFGDIFTHIAELDADVLCIECSRSDLSLLSCFDRFGYPLMVGPGIYDIHSPRVPSVDELKARLRAMLKYIPASRLFANPDCGLKTRDWPETEAALRAMVDAVRAVRAELK</sequence>
<evidence type="ECO:0000256" key="6">
    <source>
        <dbReference type="ARBA" id="ARBA00022603"/>
    </source>
</evidence>
<evidence type="ECO:0000256" key="11">
    <source>
        <dbReference type="ARBA" id="ARBA00023167"/>
    </source>
</evidence>
<dbReference type="SUPFAM" id="SSF51726">
    <property type="entry name" value="UROD/MetE-like"/>
    <property type="match status" value="2"/>
</dbReference>
<dbReference type="GO" id="GO:0009086">
    <property type="term" value="P:methionine biosynthetic process"/>
    <property type="evidence" value="ECO:0007669"/>
    <property type="project" value="UniProtKB-KW"/>
</dbReference>
<dbReference type="Pfam" id="PF08267">
    <property type="entry name" value="Meth_synt_1"/>
    <property type="match status" value="1"/>
</dbReference>
<keyword evidence="11" id="KW-0486">Methionine biosynthesis</keyword>
<dbReference type="InterPro" id="IPR038071">
    <property type="entry name" value="UROD/MetE-like_sf"/>
</dbReference>
<dbReference type="GO" id="GO:0032259">
    <property type="term" value="P:methylation"/>
    <property type="evidence" value="ECO:0007669"/>
    <property type="project" value="UniProtKB-KW"/>
</dbReference>
<evidence type="ECO:0000256" key="7">
    <source>
        <dbReference type="ARBA" id="ARBA00022605"/>
    </source>
</evidence>
<evidence type="ECO:0000256" key="8">
    <source>
        <dbReference type="ARBA" id="ARBA00022679"/>
    </source>
</evidence>
<dbReference type="InterPro" id="IPR002629">
    <property type="entry name" value="Met_Synth_C/arc"/>
</dbReference>
<keyword evidence="7" id="KW-0028">Amino-acid biosynthesis</keyword>
<dbReference type="Pfam" id="PF01717">
    <property type="entry name" value="Meth_synt_2"/>
    <property type="match status" value="1"/>
</dbReference>
<comment type="function">
    <text evidence="2">Catalyzes the transfer of a methyl group from 5-methyltetrahydrofolate to homocysteine resulting in methionine formation.</text>
</comment>
<evidence type="ECO:0000313" key="14">
    <source>
        <dbReference type="Proteomes" id="UP000887572"/>
    </source>
</evidence>
<evidence type="ECO:0000256" key="1">
    <source>
        <dbReference type="ARBA" id="ARBA00001947"/>
    </source>
</evidence>
<evidence type="ECO:0000313" key="15">
    <source>
        <dbReference type="WBParaSite" id="Gr19_v10_g12988.t1"/>
    </source>
</evidence>
<evidence type="ECO:0000256" key="10">
    <source>
        <dbReference type="ARBA" id="ARBA00022833"/>
    </source>
</evidence>
<organism evidence="14 15">
    <name type="scientific">Globodera rostochiensis</name>
    <name type="common">Golden nematode worm</name>
    <name type="synonym">Heterodera rostochiensis</name>
    <dbReference type="NCBI Taxonomy" id="31243"/>
    <lineage>
        <taxon>Eukaryota</taxon>
        <taxon>Metazoa</taxon>
        <taxon>Ecdysozoa</taxon>
        <taxon>Nematoda</taxon>
        <taxon>Chromadorea</taxon>
        <taxon>Rhabditida</taxon>
        <taxon>Tylenchina</taxon>
        <taxon>Tylenchomorpha</taxon>
        <taxon>Tylenchoidea</taxon>
        <taxon>Heteroderidae</taxon>
        <taxon>Heteroderinae</taxon>
        <taxon>Globodera</taxon>
    </lineage>
</organism>
<evidence type="ECO:0000256" key="2">
    <source>
        <dbReference type="ARBA" id="ARBA00002777"/>
    </source>
</evidence>
<proteinExistence type="inferred from homology"/>
<keyword evidence="8" id="KW-0808">Transferase</keyword>
<protein>
    <recommendedName>
        <fullName evidence="5">5-methyltetrahydropteroyltriglutamate--homocysteine S-methyltransferase</fullName>
        <ecNumber evidence="5">2.1.1.14</ecNumber>
    </recommendedName>
</protein>
<dbReference type="AlphaFoldDB" id="A0A914H270"/>
<dbReference type="WBParaSite" id="Gr19_v10_g12988.t1">
    <property type="protein sequence ID" value="Gr19_v10_g12988.t1"/>
    <property type="gene ID" value="Gr19_v10_g12988"/>
</dbReference>
<dbReference type="CDD" id="cd03311">
    <property type="entry name" value="CIMS_C_terminal_like"/>
    <property type="match status" value="1"/>
</dbReference>
<dbReference type="NCBIfam" id="NF003556">
    <property type="entry name" value="PRK05222.1"/>
    <property type="match status" value="1"/>
</dbReference>
<accession>A0A914H270</accession>
<reference evidence="15" key="1">
    <citation type="submission" date="2022-11" db="UniProtKB">
        <authorList>
            <consortium name="WormBaseParasite"/>
        </authorList>
    </citation>
    <scope>IDENTIFICATION</scope>
</reference>
<evidence type="ECO:0000256" key="5">
    <source>
        <dbReference type="ARBA" id="ARBA00012034"/>
    </source>
</evidence>
<comment type="cofactor">
    <cofactor evidence="1">
        <name>Zn(2+)</name>
        <dbReference type="ChEBI" id="CHEBI:29105"/>
    </cofactor>
</comment>
<keyword evidence="10" id="KW-0862">Zinc</keyword>
<dbReference type="Gene3D" id="3.20.20.210">
    <property type="match status" value="2"/>
</dbReference>
<dbReference type="EC" id="2.1.1.14" evidence="5"/>
<dbReference type="PANTHER" id="PTHR30519">
    <property type="entry name" value="5-METHYLTETRAHYDROPTEROYLTRIGLUTAMATE--HOMOCYSTEINE METHYLTRANSFERASE"/>
    <property type="match status" value="1"/>
</dbReference>
<evidence type="ECO:0000256" key="4">
    <source>
        <dbReference type="ARBA" id="ARBA00009553"/>
    </source>
</evidence>
<name>A0A914H270_GLORO</name>
<comment type="pathway">
    <text evidence="3">Amino-acid biosynthesis; L-methionine biosynthesis via de novo pathway; L-methionine from L-homocysteine (MetE route): step 1/1.</text>
</comment>
<dbReference type="GO" id="GO:0008270">
    <property type="term" value="F:zinc ion binding"/>
    <property type="evidence" value="ECO:0007669"/>
    <property type="project" value="InterPro"/>
</dbReference>